<evidence type="ECO:0000313" key="3">
    <source>
        <dbReference type="EMBL" id="THV35464.1"/>
    </source>
</evidence>
<gene>
    <name evidence="3" type="ORF">FAA86_13110</name>
</gene>
<dbReference type="Proteomes" id="UP000307378">
    <property type="component" value="Unassembled WGS sequence"/>
</dbReference>
<dbReference type="SMART" id="SM00530">
    <property type="entry name" value="HTH_XRE"/>
    <property type="match status" value="1"/>
</dbReference>
<dbReference type="InterPro" id="IPR010982">
    <property type="entry name" value="Lambda_DNA-bd_dom_sf"/>
</dbReference>
<feature type="domain" description="HTH cro/C1-type" evidence="2">
    <location>
        <begin position="69"/>
        <end position="123"/>
    </location>
</feature>
<keyword evidence="1" id="KW-0238">DNA-binding</keyword>
<dbReference type="Gene3D" id="1.10.260.40">
    <property type="entry name" value="lambda repressor-like DNA-binding domains"/>
    <property type="match status" value="1"/>
</dbReference>
<dbReference type="GO" id="GO:0003700">
    <property type="term" value="F:DNA-binding transcription factor activity"/>
    <property type="evidence" value="ECO:0007669"/>
    <property type="project" value="TreeGrafter"/>
</dbReference>
<dbReference type="AlphaFoldDB" id="A0A4S8Q5F2"/>
<dbReference type="Pfam" id="PF01381">
    <property type="entry name" value="HTH_3"/>
    <property type="match status" value="1"/>
</dbReference>
<evidence type="ECO:0000259" key="2">
    <source>
        <dbReference type="PROSITE" id="PS50943"/>
    </source>
</evidence>
<evidence type="ECO:0000256" key="1">
    <source>
        <dbReference type="ARBA" id="ARBA00023125"/>
    </source>
</evidence>
<comment type="caution">
    <text evidence="3">The sequence shown here is derived from an EMBL/GenBank/DDBJ whole genome shotgun (WGS) entry which is preliminary data.</text>
</comment>
<dbReference type="PANTHER" id="PTHR46797">
    <property type="entry name" value="HTH-TYPE TRANSCRIPTIONAL REGULATOR"/>
    <property type="match status" value="1"/>
</dbReference>
<organism evidence="3 4">
    <name type="scientific">Rhizobium rosettiformans W3</name>
    <dbReference type="NCBI Taxonomy" id="538378"/>
    <lineage>
        <taxon>Bacteria</taxon>
        <taxon>Pseudomonadati</taxon>
        <taxon>Pseudomonadota</taxon>
        <taxon>Alphaproteobacteria</taxon>
        <taxon>Hyphomicrobiales</taxon>
        <taxon>Rhizobiaceae</taxon>
        <taxon>Rhizobium/Agrobacterium group</taxon>
        <taxon>Rhizobium</taxon>
    </lineage>
</organism>
<name>A0A4S8Q5F2_9HYPH</name>
<dbReference type="GO" id="GO:0005829">
    <property type="term" value="C:cytosol"/>
    <property type="evidence" value="ECO:0007669"/>
    <property type="project" value="TreeGrafter"/>
</dbReference>
<sequence>MTIASSFTTPNGEEMIVLSRKDYETLIQRIEDLEDSLSIADFERKLAAGEEELVPAEYVNRMSEGESPIRVWRDFRGMSAKDLAAAAGISTAFLSEIETGKKDGSIATLKAIADALKIDLDDLYWRQEDRKVADNA</sequence>
<protein>
    <submittedName>
        <fullName evidence="3">Helix-turn-helix transcriptional regulator</fullName>
    </submittedName>
</protein>
<dbReference type="RefSeq" id="WP_136541217.1">
    <property type="nucleotide sequence ID" value="NZ_STGU01000006.1"/>
</dbReference>
<proteinExistence type="predicted"/>
<accession>A0A4S8Q5F2</accession>
<dbReference type="InterPro" id="IPR050807">
    <property type="entry name" value="TransReg_Diox_bact_type"/>
</dbReference>
<dbReference type="CDD" id="cd00093">
    <property type="entry name" value="HTH_XRE"/>
    <property type="match status" value="1"/>
</dbReference>
<dbReference type="SUPFAM" id="SSF47413">
    <property type="entry name" value="lambda repressor-like DNA-binding domains"/>
    <property type="match status" value="1"/>
</dbReference>
<evidence type="ECO:0000313" key="4">
    <source>
        <dbReference type="Proteomes" id="UP000307378"/>
    </source>
</evidence>
<dbReference type="GO" id="GO:0003677">
    <property type="term" value="F:DNA binding"/>
    <property type="evidence" value="ECO:0007669"/>
    <property type="project" value="UniProtKB-KW"/>
</dbReference>
<dbReference type="PROSITE" id="PS50943">
    <property type="entry name" value="HTH_CROC1"/>
    <property type="match status" value="1"/>
</dbReference>
<dbReference type="InterPro" id="IPR001387">
    <property type="entry name" value="Cro/C1-type_HTH"/>
</dbReference>
<reference evidence="3 4" key="1">
    <citation type="submission" date="2019-04" db="EMBL/GenBank/DDBJ databases">
        <title>genome sequence of strain W3.</title>
        <authorList>
            <person name="Gao J."/>
            <person name="Sun J."/>
        </authorList>
    </citation>
    <scope>NUCLEOTIDE SEQUENCE [LARGE SCALE GENOMIC DNA]</scope>
    <source>
        <strain evidence="3 4">W3</strain>
    </source>
</reference>
<dbReference type="EMBL" id="STGU01000006">
    <property type="protein sequence ID" value="THV35464.1"/>
    <property type="molecule type" value="Genomic_DNA"/>
</dbReference>
<dbReference type="PANTHER" id="PTHR46797:SF1">
    <property type="entry name" value="METHYLPHOSPHONATE SYNTHASE"/>
    <property type="match status" value="1"/>
</dbReference>